<comment type="similarity">
    <text evidence="1">Belongs to the peptidase C48 family.</text>
</comment>
<dbReference type="GO" id="GO:0008234">
    <property type="term" value="F:cysteine-type peptidase activity"/>
    <property type="evidence" value="ECO:0007669"/>
    <property type="project" value="InterPro"/>
</dbReference>
<gene>
    <name evidence="5" type="ORF">CEURO_LOCUS996</name>
</gene>
<keyword evidence="6" id="KW-1185">Reference proteome</keyword>
<dbReference type="InterPro" id="IPR038765">
    <property type="entry name" value="Papain-like_cys_pep_sf"/>
</dbReference>
<dbReference type="OrthoDB" id="1194650at2759"/>
<keyword evidence="3" id="KW-0378">Hydrolase</keyword>
<sequence>MKKRKRYRSKYHCSPYVEPIVSIQPPIFYPTNDHIASLKAWIEEDDTVEPKTVVLNLPSFDEVDRDFFRELVEPDESLWSYHMDALSYLLLKDCVSDKPYKLISPYFAHQVMNKDSKDENVWTAHRCLPSVDWRGLEKVFAPLNVDGMHWVLAEVDLHTKLVHVYDYMRTSRSMLHAVHLCVRLPLLFQCIQATQIFLR</sequence>
<evidence type="ECO:0000256" key="3">
    <source>
        <dbReference type="ARBA" id="ARBA00022801"/>
    </source>
</evidence>
<evidence type="ECO:0000256" key="1">
    <source>
        <dbReference type="ARBA" id="ARBA00005234"/>
    </source>
</evidence>
<dbReference type="AlphaFoldDB" id="A0A9P0YHV3"/>
<proteinExistence type="inferred from homology"/>
<evidence type="ECO:0000256" key="2">
    <source>
        <dbReference type="ARBA" id="ARBA00022670"/>
    </source>
</evidence>
<comment type="caution">
    <text evidence="5">The sequence shown here is derived from an EMBL/GenBank/DDBJ whole genome shotgun (WGS) entry which is preliminary data.</text>
</comment>
<protein>
    <recommendedName>
        <fullName evidence="4">Ubiquitin-like protease family profile domain-containing protein</fullName>
    </recommendedName>
</protein>
<evidence type="ECO:0000259" key="4">
    <source>
        <dbReference type="PROSITE" id="PS50600"/>
    </source>
</evidence>
<accession>A0A9P0YHV3</accession>
<keyword evidence="2" id="KW-0645">Protease</keyword>
<dbReference type="PROSITE" id="PS50600">
    <property type="entry name" value="ULP_PROTEASE"/>
    <property type="match status" value="1"/>
</dbReference>
<feature type="domain" description="Ubiquitin-like protease family profile" evidence="4">
    <location>
        <begin position="61"/>
        <end position="199"/>
    </location>
</feature>
<dbReference type="InterPro" id="IPR003653">
    <property type="entry name" value="Peptidase_C48_C"/>
</dbReference>
<evidence type="ECO:0000313" key="5">
    <source>
        <dbReference type="EMBL" id="CAH9056908.1"/>
    </source>
</evidence>
<reference evidence="5" key="1">
    <citation type="submission" date="2022-07" db="EMBL/GenBank/DDBJ databases">
        <authorList>
            <person name="Macas J."/>
            <person name="Novak P."/>
            <person name="Neumann P."/>
        </authorList>
    </citation>
    <scope>NUCLEOTIDE SEQUENCE</scope>
</reference>
<name>A0A9P0YHV3_CUSEU</name>
<dbReference type="Proteomes" id="UP001152484">
    <property type="component" value="Unassembled WGS sequence"/>
</dbReference>
<dbReference type="Pfam" id="PF02902">
    <property type="entry name" value="Peptidase_C48"/>
    <property type="match status" value="1"/>
</dbReference>
<dbReference type="GO" id="GO:0006508">
    <property type="term" value="P:proteolysis"/>
    <property type="evidence" value="ECO:0007669"/>
    <property type="project" value="UniProtKB-KW"/>
</dbReference>
<dbReference type="EMBL" id="CAMAPE010000004">
    <property type="protein sequence ID" value="CAH9056908.1"/>
    <property type="molecule type" value="Genomic_DNA"/>
</dbReference>
<evidence type="ECO:0000313" key="6">
    <source>
        <dbReference type="Proteomes" id="UP001152484"/>
    </source>
</evidence>
<organism evidence="5 6">
    <name type="scientific">Cuscuta europaea</name>
    <name type="common">European dodder</name>
    <dbReference type="NCBI Taxonomy" id="41803"/>
    <lineage>
        <taxon>Eukaryota</taxon>
        <taxon>Viridiplantae</taxon>
        <taxon>Streptophyta</taxon>
        <taxon>Embryophyta</taxon>
        <taxon>Tracheophyta</taxon>
        <taxon>Spermatophyta</taxon>
        <taxon>Magnoliopsida</taxon>
        <taxon>eudicotyledons</taxon>
        <taxon>Gunneridae</taxon>
        <taxon>Pentapetalae</taxon>
        <taxon>asterids</taxon>
        <taxon>lamiids</taxon>
        <taxon>Solanales</taxon>
        <taxon>Convolvulaceae</taxon>
        <taxon>Cuscuteae</taxon>
        <taxon>Cuscuta</taxon>
        <taxon>Cuscuta subgen. Cuscuta</taxon>
    </lineage>
</organism>
<dbReference type="SUPFAM" id="SSF54001">
    <property type="entry name" value="Cysteine proteinases"/>
    <property type="match status" value="1"/>
</dbReference>
<dbReference type="Gene3D" id="3.40.395.10">
    <property type="entry name" value="Adenoviral Proteinase, Chain A"/>
    <property type="match status" value="1"/>
</dbReference>